<comment type="caution">
    <text evidence="6">The sequence shown here is derived from an EMBL/GenBank/DDBJ whole genome shotgun (WGS) entry which is preliminary data.</text>
</comment>
<accession>A0AAV9I8F1</accession>
<evidence type="ECO:0000313" key="7">
    <source>
        <dbReference type="Proteomes" id="UP001300502"/>
    </source>
</evidence>
<keyword evidence="7" id="KW-1185">Reference proteome</keyword>
<dbReference type="InterPro" id="IPR001356">
    <property type="entry name" value="HD"/>
</dbReference>
<dbReference type="EMBL" id="JANCYU010000017">
    <property type="protein sequence ID" value="KAK4523593.1"/>
    <property type="molecule type" value="Genomic_DNA"/>
</dbReference>
<gene>
    <name evidence="6" type="ORF">GAYE_PCTG70G1489</name>
</gene>
<dbReference type="GO" id="GO:0003677">
    <property type="term" value="F:DNA binding"/>
    <property type="evidence" value="ECO:0007669"/>
    <property type="project" value="UniProtKB-UniRule"/>
</dbReference>
<dbReference type="SUPFAM" id="SSF46689">
    <property type="entry name" value="Homeodomain-like"/>
    <property type="match status" value="1"/>
</dbReference>
<keyword evidence="2 4" id="KW-0371">Homeobox</keyword>
<evidence type="ECO:0000313" key="6">
    <source>
        <dbReference type="EMBL" id="KAK4523593.1"/>
    </source>
</evidence>
<dbReference type="AlphaFoldDB" id="A0AAV9I8F1"/>
<dbReference type="CDD" id="cd00086">
    <property type="entry name" value="homeodomain"/>
    <property type="match status" value="1"/>
</dbReference>
<name>A0AAV9I8F1_9RHOD</name>
<dbReference type="InterPro" id="IPR050224">
    <property type="entry name" value="TALE_homeobox"/>
</dbReference>
<feature type="DNA-binding region" description="Homeobox" evidence="4">
    <location>
        <begin position="213"/>
        <end position="275"/>
    </location>
</feature>
<reference evidence="6 7" key="1">
    <citation type="submission" date="2022-07" db="EMBL/GenBank/DDBJ databases">
        <title>Genome-wide signatures of adaptation to extreme environments.</title>
        <authorList>
            <person name="Cho C.H."/>
            <person name="Yoon H.S."/>
        </authorList>
    </citation>
    <scope>NUCLEOTIDE SEQUENCE [LARGE SCALE GENOMIC DNA]</scope>
    <source>
        <strain evidence="6 7">108.79 E11</strain>
    </source>
</reference>
<sequence>MEDGNYSYFMKTTPPPPPSILEHQIACLEQYLSHNPFLEQPMESNLLDNPPCYLEENISYPSSSSVYPDDDWYGSAVEEATRRREQQEEEWEAKKNYEEEWSMSHQQQQQDDDGTTSRLASLKSYDWDIYQRIDNLEWLNSEQKTMWKDWLVELKTRWNDALEHYVSRMVEELKQQHRFRTVTEEERQALIRPIVQAFEDAWKRIRKMMVEDGLNRMRRETRASKRALVEWFLQHAVEPYPTEEDKQLLAMQTGWTIHQVNYWFINTRVRIWKPMIEQIRREMSQRSDSSNRSPLEI</sequence>
<evidence type="ECO:0000256" key="1">
    <source>
        <dbReference type="ARBA" id="ARBA00023125"/>
    </source>
</evidence>
<dbReference type="InterPro" id="IPR008422">
    <property type="entry name" value="KN_HD"/>
</dbReference>
<evidence type="ECO:0000256" key="3">
    <source>
        <dbReference type="ARBA" id="ARBA00023242"/>
    </source>
</evidence>
<keyword evidence="3 4" id="KW-0539">Nucleus</keyword>
<dbReference type="PANTHER" id="PTHR11850">
    <property type="entry name" value="HOMEOBOX PROTEIN TRANSCRIPTION FACTORS"/>
    <property type="match status" value="1"/>
</dbReference>
<comment type="subcellular location">
    <subcellularLocation>
        <location evidence="4">Nucleus</location>
    </subcellularLocation>
</comment>
<proteinExistence type="predicted"/>
<dbReference type="PROSITE" id="PS50071">
    <property type="entry name" value="HOMEOBOX_2"/>
    <property type="match status" value="1"/>
</dbReference>
<evidence type="ECO:0000259" key="5">
    <source>
        <dbReference type="PROSITE" id="PS50071"/>
    </source>
</evidence>
<dbReference type="Proteomes" id="UP001300502">
    <property type="component" value="Unassembled WGS sequence"/>
</dbReference>
<organism evidence="6 7">
    <name type="scientific">Galdieria yellowstonensis</name>
    <dbReference type="NCBI Taxonomy" id="3028027"/>
    <lineage>
        <taxon>Eukaryota</taxon>
        <taxon>Rhodophyta</taxon>
        <taxon>Bangiophyceae</taxon>
        <taxon>Galdieriales</taxon>
        <taxon>Galdieriaceae</taxon>
        <taxon>Galdieria</taxon>
    </lineage>
</organism>
<dbReference type="GO" id="GO:0005634">
    <property type="term" value="C:nucleus"/>
    <property type="evidence" value="ECO:0007669"/>
    <property type="project" value="UniProtKB-SubCell"/>
</dbReference>
<keyword evidence="1 4" id="KW-0238">DNA-binding</keyword>
<evidence type="ECO:0000256" key="4">
    <source>
        <dbReference type="PROSITE-ProRule" id="PRU00108"/>
    </source>
</evidence>
<evidence type="ECO:0000256" key="2">
    <source>
        <dbReference type="ARBA" id="ARBA00023155"/>
    </source>
</evidence>
<dbReference type="Pfam" id="PF05920">
    <property type="entry name" value="Homeobox_KN"/>
    <property type="match status" value="1"/>
</dbReference>
<dbReference type="GO" id="GO:0006355">
    <property type="term" value="P:regulation of DNA-templated transcription"/>
    <property type="evidence" value="ECO:0007669"/>
    <property type="project" value="InterPro"/>
</dbReference>
<feature type="domain" description="Homeobox" evidence="5">
    <location>
        <begin position="211"/>
        <end position="274"/>
    </location>
</feature>
<dbReference type="SMART" id="SM00389">
    <property type="entry name" value="HOX"/>
    <property type="match status" value="1"/>
</dbReference>
<protein>
    <recommendedName>
        <fullName evidence="5">Homeobox domain-containing protein</fullName>
    </recommendedName>
</protein>
<dbReference type="InterPro" id="IPR009057">
    <property type="entry name" value="Homeodomain-like_sf"/>
</dbReference>
<dbReference type="Gene3D" id="1.10.10.60">
    <property type="entry name" value="Homeodomain-like"/>
    <property type="match status" value="1"/>
</dbReference>